<dbReference type="SUPFAM" id="SSF52540">
    <property type="entry name" value="P-loop containing nucleoside triphosphate hydrolases"/>
    <property type="match status" value="2"/>
</dbReference>
<gene>
    <name evidence="3" type="ORF">niasHT_004020</name>
</gene>
<keyword evidence="4" id="KW-1185">Reference proteome</keyword>
<protein>
    <recommendedName>
        <fullName evidence="2">DNA helicase Pif1-like 2B domain-containing protein</fullName>
    </recommendedName>
</protein>
<sequence>MPSKDRSRKELERKRWRGSTDHVNDNERNWLWTKQNPLANADAIANNAVLCPTNNDVQYINEIALARMSGDAKGFPSIDEPLEPNEELHNFRTDFNIEAVHNEMPSGMPPHKMVLKVGTPVMLVRNLDVTQGLCNGTRLQVMRMAEDCLFCRILTGPRADAGHKIEVERSCNVNDGAGVPIMSMIMNEIGCGQSKVGTNQLLIPPPLLLPNLEEAIQFCFPEGLFTDPLANADAIANNAVLFPTNNDVQYINEIALARMSGDAKGFPSIDEPLEPNEELHNFRTDFNIEAVHNEMPSGMPPHKMVLKVGTPVMLVRNLDVTQGLCNGTRLQVMRMAEDCLFCRILTGPRADAGHKIEVERSWNVNDGAGVPIMSMIMNEIGCGQSKVGTNQLLIPPPLLLPNLEEAIQFCFPEGLFTDPLANADAIANNAVLCPTNNDVQYINEIALARMSGDAKGFPSIDEPLEPNEELHNFRTDFNIEAVHNEMPSGMPPHKNGFEGGDARNVSPKFGRDPRPVQWNSAPSDAHGRRLSLLPDTHWTSRGCWP</sequence>
<dbReference type="PANTHER" id="PTHR10492">
    <property type="match status" value="1"/>
</dbReference>
<dbReference type="Proteomes" id="UP001620626">
    <property type="component" value="Unassembled WGS sequence"/>
</dbReference>
<feature type="domain" description="DNA helicase Pif1-like 2B" evidence="2">
    <location>
        <begin position="106"/>
        <end position="143"/>
    </location>
</feature>
<evidence type="ECO:0000313" key="4">
    <source>
        <dbReference type="Proteomes" id="UP001620626"/>
    </source>
</evidence>
<evidence type="ECO:0000256" key="1">
    <source>
        <dbReference type="SAM" id="MobiDB-lite"/>
    </source>
</evidence>
<dbReference type="InterPro" id="IPR027417">
    <property type="entry name" value="P-loop_NTPase"/>
</dbReference>
<dbReference type="InterPro" id="IPR049163">
    <property type="entry name" value="Pif1-like_2B_dom"/>
</dbReference>
<dbReference type="EMBL" id="JBICBT010000277">
    <property type="protein sequence ID" value="KAL3118440.1"/>
    <property type="molecule type" value="Genomic_DNA"/>
</dbReference>
<feature type="region of interest" description="Disordered" evidence="1">
    <location>
        <begin position="1"/>
        <end position="23"/>
    </location>
</feature>
<dbReference type="Pfam" id="PF21530">
    <property type="entry name" value="Pif1_2B_dom"/>
    <property type="match status" value="2"/>
</dbReference>
<reference evidence="3 4" key="1">
    <citation type="submission" date="2024-10" db="EMBL/GenBank/DDBJ databases">
        <authorList>
            <person name="Kim D."/>
        </authorList>
    </citation>
    <scope>NUCLEOTIDE SEQUENCE [LARGE SCALE GENOMIC DNA]</scope>
    <source>
        <strain evidence="3">BH-2024</strain>
    </source>
</reference>
<evidence type="ECO:0000259" key="2">
    <source>
        <dbReference type="Pfam" id="PF21530"/>
    </source>
</evidence>
<proteinExistence type="predicted"/>
<dbReference type="PANTHER" id="PTHR10492:SF57">
    <property type="entry name" value="ATP-DEPENDENT DNA HELICASE"/>
    <property type="match status" value="1"/>
</dbReference>
<feature type="region of interest" description="Disordered" evidence="1">
    <location>
        <begin position="494"/>
        <end position="529"/>
    </location>
</feature>
<dbReference type="AlphaFoldDB" id="A0ABD2LT71"/>
<accession>A0ABD2LT71</accession>
<evidence type="ECO:0000313" key="3">
    <source>
        <dbReference type="EMBL" id="KAL3118440.1"/>
    </source>
</evidence>
<organism evidence="3 4">
    <name type="scientific">Heterodera trifolii</name>
    <dbReference type="NCBI Taxonomy" id="157864"/>
    <lineage>
        <taxon>Eukaryota</taxon>
        <taxon>Metazoa</taxon>
        <taxon>Ecdysozoa</taxon>
        <taxon>Nematoda</taxon>
        <taxon>Chromadorea</taxon>
        <taxon>Rhabditida</taxon>
        <taxon>Tylenchina</taxon>
        <taxon>Tylenchomorpha</taxon>
        <taxon>Tylenchoidea</taxon>
        <taxon>Heteroderidae</taxon>
        <taxon>Heteroderinae</taxon>
        <taxon>Heterodera</taxon>
    </lineage>
</organism>
<name>A0ABD2LT71_9BILA</name>
<feature type="domain" description="DNA helicase Pif1-like 2B" evidence="2">
    <location>
        <begin position="297"/>
        <end position="334"/>
    </location>
</feature>
<comment type="caution">
    <text evidence="3">The sequence shown here is derived from an EMBL/GenBank/DDBJ whole genome shotgun (WGS) entry which is preliminary data.</text>
</comment>